<organism evidence="2 3">
    <name type="scientific">Orchesella cincta</name>
    <name type="common">Springtail</name>
    <name type="synonym">Podura cincta</name>
    <dbReference type="NCBI Taxonomy" id="48709"/>
    <lineage>
        <taxon>Eukaryota</taxon>
        <taxon>Metazoa</taxon>
        <taxon>Ecdysozoa</taxon>
        <taxon>Arthropoda</taxon>
        <taxon>Hexapoda</taxon>
        <taxon>Collembola</taxon>
        <taxon>Entomobryomorpha</taxon>
        <taxon>Entomobryoidea</taxon>
        <taxon>Orchesellidae</taxon>
        <taxon>Orchesellinae</taxon>
        <taxon>Orchesella</taxon>
    </lineage>
</organism>
<feature type="chain" id="PRO_5008904931" evidence="1">
    <location>
        <begin position="30"/>
        <end position="156"/>
    </location>
</feature>
<keyword evidence="1" id="KW-0732">Signal</keyword>
<name>A0A1D2N2L0_ORCCI</name>
<feature type="signal peptide" evidence="1">
    <location>
        <begin position="1"/>
        <end position="29"/>
    </location>
</feature>
<evidence type="ECO:0000313" key="2">
    <source>
        <dbReference type="EMBL" id="ODM99499.1"/>
    </source>
</evidence>
<proteinExistence type="predicted"/>
<reference evidence="2 3" key="1">
    <citation type="journal article" date="2016" name="Genome Biol. Evol.">
        <title>Gene Family Evolution Reflects Adaptation to Soil Environmental Stressors in the Genome of the Collembolan Orchesella cincta.</title>
        <authorList>
            <person name="Faddeeva-Vakhrusheva A."/>
            <person name="Derks M.F."/>
            <person name="Anvar S.Y."/>
            <person name="Agamennone V."/>
            <person name="Suring W."/>
            <person name="Smit S."/>
            <person name="van Straalen N.M."/>
            <person name="Roelofs D."/>
        </authorList>
    </citation>
    <scope>NUCLEOTIDE SEQUENCE [LARGE SCALE GENOMIC DNA]</scope>
    <source>
        <tissue evidence="2">Mixed pool</tissue>
    </source>
</reference>
<comment type="caution">
    <text evidence="2">The sequence shown here is derived from an EMBL/GenBank/DDBJ whole genome shotgun (WGS) entry which is preliminary data.</text>
</comment>
<dbReference type="AlphaFoldDB" id="A0A1D2N2L0"/>
<dbReference type="Proteomes" id="UP000094527">
    <property type="component" value="Unassembled WGS sequence"/>
</dbReference>
<evidence type="ECO:0000256" key="1">
    <source>
        <dbReference type="SAM" id="SignalP"/>
    </source>
</evidence>
<gene>
    <name evidence="2" type="ORF">Ocin01_07173</name>
</gene>
<evidence type="ECO:0000313" key="3">
    <source>
        <dbReference type="Proteomes" id="UP000094527"/>
    </source>
</evidence>
<keyword evidence="3" id="KW-1185">Reference proteome</keyword>
<dbReference type="EMBL" id="LJIJ01000275">
    <property type="protein sequence ID" value="ODM99499.1"/>
    <property type="molecule type" value="Genomic_DNA"/>
</dbReference>
<accession>A0A1D2N2L0</accession>
<sequence>MKFSGNNCDIAFRVVVLISYCLTIHVVASAPSNIESGSDGGFCINKIPKRAVPGKCTDNFVCEDLLAIPHITEGSVRCGDQGECVTTQVPQNEYCKDACGSSACGKFCLQEHETKNALYCIETRDHPNAMPNGTVVTPNRYYCTCYTGHSKIRYWK</sequence>
<protein>
    <submittedName>
        <fullName evidence="2">Uncharacterized protein</fullName>
    </submittedName>
</protein>
<dbReference type="OrthoDB" id="405996at2759"/>